<dbReference type="GO" id="GO:0045004">
    <property type="term" value="P:DNA replication proofreading"/>
    <property type="evidence" value="ECO:0007669"/>
    <property type="project" value="TreeGrafter"/>
</dbReference>
<dbReference type="GO" id="GO:0006289">
    <property type="term" value="P:nucleotide-excision repair"/>
    <property type="evidence" value="ECO:0007669"/>
    <property type="project" value="InterPro"/>
</dbReference>
<comment type="caution">
    <text evidence="4">The sequence shown here is derived from an EMBL/GenBank/DDBJ whole genome shotgun (WGS) entry which is preliminary data.</text>
</comment>
<dbReference type="CDD" id="cd10434">
    <property type="entry name" value="GIY-YIG_UvrC_Cho"/>
    <property type="match status" value="1"/>
</dbReference>
<dbReference type="FunFam" id="3.30.420.10:FF:000045">
    <property type="entry name" value="3'-5' exonuclease DinG"/>
    <property type="match status" value="1"/>
</dbReference>
<dbReference type="InterPro" id="IPR012337">
    <property type="entry name" value="RNaseH-like_sf"/>
</dbReference>
<dbReference type="InterPro" id="IPR000305">
    <property type="entry name" value="GIY-YIG_endonuc"/>
</dbReference>
<dbReference type="Pfam" id="PF01541">
    <property type="entry name" value="GIY-YIG"/>
    <property type="match status" value="1"/>
</dbReference>
<dbReference type="CDD" id="cd06127">
    <property type="entry name" value="DEDDh"/>
    <property type="match status" value="1"/>
</dbReference>
<dbReference type="InterPro" id="IPR013520">
    <property type="entry name" value="Ribonucl_H"/>
</dbReference>
<dbReference type="PROSITE" id="PS50164">
    <property type="entry name" value="GIY_YIG"/>
    <property type="match status" value="1"/>
</dbReference>
<evidence type="ECO:0000313" key="5">
    <source>
        <dbReference type="Proteomes" id="UP000642809"/>
    </source>
</evidence>
<dbReference type="RefSeq" id="WP_189578527.1">
    <property type="nucleotide sequence ID" value="NZ_BMYF01000001.1"/>
</dbReference>
<accession>A0A8J3G408</accession>
<dbReference type="NCBIfam" id="TIGR00573">
    <property type="entry name" value="dnaq"/>
    <property type="match status" value="1"/>
</dbReference>
<organism evidence="4 5">
    <name type="scientific">Mongoliitalea lutea</name>
    <dbReference type="NCBI Taxonomy" id="849756"/>
    <lineage>
        <taxon>Bacteria</taxon>
        <taxon>Pseudomonadati</taxon>
        <taxon>Bacteroidota</taxon>
        <taxon>Cytophagia</taxon>
        <taxon>Cytophagales</taxon>
        <taxon>Cyclobacteriaceae</taxon>
        <taxon>Mongoliitalea</taxon>
    </lineage>
</organism>
<dbReference type="SUPFAM" id="SSF53098">
    <property type="entry name" value="Ribonuclease H-like"/>
    <property type="match status" value="1"/>
</dbReference>
<dbReference type="SMART" id="SM00479">
    <property type="entry name" value="EXOIII"/>
    <property type="match status" value="1"/>
</dbReference>
<dbReference type="GO" id="GO:0003887">
    <property type="term" value="F:DNA-directed DNA polymerase activity"/>
    <property type="evidence" value="ECO:0007669"/>
    <property type="project" value="InterPro"/>
</dbReference>
<dbReference type="PANTHER" id="PTHR30231:SF37">
    <property type="entry name" value="EXODEOXYRIBONUCLEASE 10"/>
    <property type="match status" value="1"/>
</dbReference>
<reference evidence="4" key="2">
    <citation type="submission" date="2020-09" db="EMBL/GenBank/DDBJ databases">
        <authorList>
            <person name="Sun Q."/>
            <person name="Kim S."/>
        </authorList>
    </citation>
    <scope>NUCLEOTIDE SEQUENCE</scope>
    <source>
        <strain evidence="4">KCTC 23224</strain>
    </source>
</reference>
<dbReference type="AlphaFoldDB" id="A0A8J3G408"/>
<evidence type="ECO:0000256" key="1">
    <source>
        <dbReference type="ARBA" id="ARBA00025483"/>
    </source>
</evidence>
<dbReference type="InterPro" id="IPR006054">
    <property type="entry name" value="DnaQ"/>
</dbReference>
<dbReference type="PANTHER" id="PTHR30231">
    <property type="entry name" value="DNA POLYMERASE III SUBUNIT EPSILON"/>
    <property type="match status" value="1"/>
</dbReference>
<proteinExistence type="predicted"/>
<protein>
    <submittedName>
        <fullName evidence="4">Exonuclease</fullName>
    </submittedName>
</protein>
<dbReference type="EMBL" id="BMYF01000001">
    <property type="protein sequence ID" value="GHB24933.1"/>
    <property type="molecule type" value="Genomic_DNA"/>
</dbReference>
<gene>
    <name evidence="4" type="ORF">GCM10008106_02110</name>
</gene>
<dbReference type="InterPro" id="IPR036397">
    <property type="entry name" value="RNaseH_sf"/>
</dbReference>
<keyword evidence="5" id="KW-1185">Reference proteome</keyword>
<dbReference type="GO" id="GO:0008408">
    <property type="term" value="F:3'-5' exonuclease activity"/>
    <property type="evidence" value="ECO:0007669"/>
    <property type="project" value="TreeGrafter"/>
</dbReference>
<keyword evidence="4" id="KW-0269">Exonuclease</keyword>
<dbReference type="Pfam" id="PF00929">
    <property type="entry name" value="RNase_T"/>
    <property type="match status" value="1"/>
</dbReference>
<keyword evidence="4" id="KW-0540">Nuclease</keyword>
<dbReference type="Gene3D" id="3.40.1440.10">
    <property type="entry name" value="GIY-YIG endonuclease"/>
    <property type="match status" value="1"/>
</dbReference>
<dbReference type="SUPFAM" id="SSF82771">
    <property type="entry name" value="GIY-YIG endonuclease"/>
    <property type="match status" value="1"/>
</dbReference>
<dbReference type="InterPro" id="IPR047296">
    <property type="entry name" value="GIY-YIG_UvrC_Cho"/>
</dbReference>
<evidence type="ECO:0000256" key="2">
    <source>
        <dbReference type="ARBA" id="ARBA00026073"/>
    </source>
</evidence>
<evidence type="ECO:0000313" key="4">
    <source>
        <dbReference type="EMBL" id="GHB24933.1"/>
    </source>
</evidence>
<reference evidence="4" key="1">
    <citation type="journal article" date="2014" name="Int. J. Syst. Evol. Microbiol.">
        <title>Complete genome sequence of Corynebacterium casei LMG S-19264T (=DSM 44701T), isolated from a smear-ripened cheese.</title>
        <authorList>
            <consortium name="US DOE Joint Genome Institute (JGI-PGF)"/>
            <person name="Walter F."/>
            <person name="Albersmeier A."/>
            <person name="Kalinowski J."/>
            <person name="Ruckert C."/>
        </authorList>
    </citation>
    <scope>NUCLEOTIDE SEQUENCE</scope>
    <source>
        <strain evidence="4">KCTC 23224</strain>
    </source>
</reference>
<keyword evidence="4" id="KW-0378">Hydrolase</keyword>
<sequence>MLFAIVDIETTGGSARNAGITEIAVLVHDGYQVVDTFHTLLNPQQYIPAYITGLTGIDEAMVADAPTFEEIAQELLALLEDKVFVAHNVNFDYGFIREAFSSIGISYESPKICTVQLSRKAFPGFPSYSLGRICEHLRIHIQDRHRAFGDAEATAQLFGVIFEKNEDIVLGSLRKRQTFHFLPPQISEEKFLSLPEETGIYYFLDEKGVPIYIGKALNIRSRFKQHFSGKSEEEEKFQLKSLIHDVQWKITGSEFLAYLLELQEIKQKWPKFNKAAKFKTFSWGIVSYEDGNGYLRLQVAKISKGTQSFAQFNTHAEAFHLLKHKVLEYELCPKLAGIQKSSQFCFDYEKNECNGACGGVEGPDEYNPKVKQFIQSFAKERGRLLIQDSGRTVEEQCVLYFEDGIFHGYAFLEEKLEYNAAIVDKLIRVQPERDTQYLLKAFFAKIAVEKIHVLW</sequence>
<dbReference type="Proteomes" id="UP000642809">
    <property type="component" value="Unassembled WGS sequence"/>
</dbReference>
<evidence type="ECO:0000259" key="3">
    <source>
        <dbReference type="PROSITE" id="PS50164"/>
    </source>
</evidence>
<comment type="function">
    <text evidence="1">DNA polymerase III is a complex, multichain enzyme responsible for most of the replicative synthesis in bacteria. The epsilon subunit contain the editing function and is a proofreading 3'-5' exonuclease.</text>
</comment>
<comment type="subunit">
    <text evidence="2">DNA polymerase III contains a core (composed of alpha, epsilon and theta chains) that associates with a tau subunit. This core dimerizes to form the POLIII' complex. PolIII' associates with the gamma complex (composed of gamma, delta, delta', psi and chi chains) and with the beta chain to form the complete DNA polymerase III complex.</text>
</comment>
<feature type="domain" description="GIY-YIG" evidence="3">
    <location>
        <begin position="196"/>
        <end position="274"/>
    </location>
</feature>
<dbReference type="GO" id="GO:0005829">
    <property type="term" value="C:cytosol"/>
    <property type="evidence" value="ECO:0007669"/>
    <property type="project" value="TreeGrafter"/>
</dbReference>
<dbReference type="SMART" id="SM00465">
    <property type="entry name" value="GIYc"/>
    <property type="match status" value="1"/>
</dbReference>
<name>A0A8J3G408_9BACT</name>
<dbReference type="InterPro" id="IPR035901">
    <property type="entry name" value="GIY-YIG_endonuc_sf"/>
</dbReference>
<dbReference type="GO" id="GO:0003677">
    <property type="term" value="F:DNA binding"/>
    <property type="evidence" value="ECO:0007669"/>
    <property type="project" value="InterPro"/>
</dbReference>
<dbReference type="Gene3D" id="3.30.420.10">
    <property type="entry name" value="Ribonuclease H-like superfamily/Ribonuclease H"/>
    <property type="match status" value="1"/>
</dbReference>